<dbReference type="PROSITE" id="PS51927">
    <property type="entry name" value="COV_M"/>
    <property type="match status" value="1"/>
</dbReference>
<evidence type="ECO:0000256" key="4">
    <source>
        <dbReference type="ARBA" id="ARBA00022870"/>
    </source>
</evidence>
<protein>
    <recommendedName>
        <fullName evidence="10">Membrane protein</fullName>
        <shortName evidence="10">M protein</shortName>
    </recommendedName>
    <alternativeName>
        <fullName evidence="10">E1 glycoprotein</fullName>
    </alternativeName>
    <alternativeName>
        <fullName evidence="10">Matrix glycoprotein</fullName>
    </alternativeName>
    <alternativeName>
        <fullName evidence="10">Membrane glycoprotein</fullName>
    </alternativeName>
</protein>
<dbReference type="InterPro" id="IPR002574">
    <property type="entry name" value="M_CoV"/>
</dbReference>
<proteinExistence type="inferred from homology"/>
<dbReference type="GO" id="GO:0055036">
    <property type="term" value="C:virion membrane"/>
    <property type="evidence" value="ECO:0007669"/>
    <property type="project" value="UniProtKB-SubCell"/>
</dbReference>
<evidence type="ECO:0000256" key="5">
    <source>
        <dbReference type="ARBA" id="ARBA00022879"/>
    </source>
</evidence>
<feature type="transmembrane region" description="Helical" evidence="10">
    <location>
        <begin position="50"/>
        <end position="68"/>
    </location>
</feature>
<evidence type="ECO:0000256" key="1">
    <source>
        <dbReference type="ARBA" id="ARBA00022692"/>
    </source>
</evidence>
<evidence type="ECO:0000256" key="2">
    <source>
        <dbReference type="ARBA" id="ARBA00022812"/>
    </source>
</evidence>
<dbReference type="GO" id="GO:0044178">
    <property type="term" value="C:host cell Golgi membrane"/>
    <property type="evidence" value="ECO:0007669"/>
    <property type="project" value="UniProtKB-SubCell"/>
</dbReference>
<keyword evidence="4 10" id="KW-1043">Host membrane</keyword>
<comment type="subunit">
    <text evidence="10">Homomultimer. Interacts with envelope E protein in the budding compartment of the host cell, which is located between endoplasmic reticulum and the Golgi complex. Forms a complex with HE and S proteins. Interacts with nucleocapsid N protein. This interaction probably participates in RNA packaging into the virus.</text>
</comment>
<comment type="function">
    <text evidence="10">Component of the viral envelope that plays a central role in virus morphogenesis and assembly via its interactions with other viral proteins.</text>
</comment>
<feature type="transmembrane region" description="Helical" evidence="10">
    <location>
        <begin position="107"/>
        <end position="125"/>
    </location>
</feature>
<keyword evidence="9 10" id="KW-0468">Viral matrix protein</keyword>
<sequence length="248" mass="27957">MFITLGIQSMCDIRIVNHPSLRLSGFNELIMSNVTLDRDEILAIVKDWNFAWSVLFLIITAVLQYGYPSRSMTAYVLKMFILWLLWPCSIALSVFSAVYPINLASQIIAGLLAGISVFMWLGYFIQSFRLFRRTGSWWSFNPETNCLLNVPIGGTTVVRPLVEDSTSITAVVTNGYLKMAGMHFGQCDFSRLPTEITVAKPNVLIALKMVKRQDYGVNSGVAIYHRYKAGNYRRPPVVVDEELALLRA</sequence>
<accession>A0A7M1I633</accession>
<keyword evidence="3 10" id="KW-0946">Virion</keyword>
<reference evidence="11" key="1">
    <citation type="submission" date="2019-12" db="EMBL/GenBank/DDBJ databases">
        <authorList>
            <person name="Yang L."/>
            <person name="Zhu C."/>
            <person name="Tan W."/>
        </authorList>
    </citation>
    <scope>NUCLEOTIDE SEQUENCE</scope>
    <source>
        <strain evidence="11">Cw_6</strain>
    </source>
</reference>
<keyword evidence="2 10" id="KW-1040">Host Golgi apparatus</keyword>
<dbReference type="CDD" id="cd21567">
    <property type="entry name" value="MERS-like-CoV_M"/>
    <property type="match status" value="1"/>
</dbReference>
<evidence type="ECO:0000256" key="7">
    <source>
        <dbReference type="ARBA" id="ARBA00023136"/>
    </source>
</evidence>
<evidence type="ECO:0000256" key="6">
    <source>
        <dbReference type="ARBA" id="ARBA00022989"/>
    </source>
</evidence>
<comment type="subcellular location">
    <subcellularLocation>
        <location evidence="10">Host Golgi apparatus membrane</location>
        <topology evidence="10">Multi-pass membrane protein</topology>
    </subcellularLocation>
    <subcellularLocation>
        <location evidence="10">Virion membrane</location>
        <topology evidence="10">Multi-pass membrane protein</topology>
    </subcellularLocation>
</comment>
<evidence type="ECO:0000256" key="9">
    <source>
        <dbReference type="ARBA" id="ARBA00023311"/>
    </source>
</evidence>
<dbReference type="InterPro" id="IPR044363">
    <property type="entry name" value="M_MERS-like-CoV"/>
</dbReference>
<dbReference type="GO" id="GO:0019031">
    <property type="term" value="C:viral envelope"/>
    <property type="evidence" value="ECO:0007669"/>
    <property type="project" value="UniProtKB-KW"/>
</dbReference>
<gene>
    <name evidence="10" type="primary">M</name>
</gene>
<dbReference type="GO" id="GO:0016020">
    <property type="term" value="C:membrane"/>
    <property type="evidence" value="ECO:0007669"/>
    <property type="project" value="InterPro"/>
</dbReference>
<name>A0A7M1I633_9NIDO</name>
<dbReference type="GO" id="GO:0039660">
    <property type="term" value="F:structural constituent of virion"/>
    <property type="evidence" value="ECO:0007669"/>
    <property type="project" value="UniProtKB-KW"/>
</dbReference>
<keyword evidence="6 10" id="KW-1133">Transmembrane helix</keyword>
<evidence type="ECO:0000313" key="11">
    <source>
        <dbReference type="EMBL" id="QOQ34387.1"/>
    </source>
</evidence>
<dbReference type="EMBL" id="MN879331">
    <property type="protein sequence ID" value="QOQ34387.1"/>
    <property type="molecule type" value="Genomic_RNA"/>
</dbReference>
<dbReference type="HAMAP" id="MF_04202">
    <property type="entry name" value="BETA_CORONA_M"/>
    <property type="match status" value="1"/>
</dbReference>
<evidence type="ECO:0000256" key="3">
    <source>
        <dbReference type="ARBA" id="ARBA00022844"/>
    </source>
</evidence>
<keyword evidence="7 10" id="KW-0472">Membrane</keyword>
<keyword evidence="8" id="KW-0325">Glycoprotein</keyword>
<organism evidence="11">
    <name type="scientific">Erinaceus amurensis coronavirus</name>
    <dbReference type="NCBI Taxonomy" id="2778965"/>
    <lineage>
        <taxon>Viruses</taxon>
        <taxon>Riboviria</taxon>
        <taxon>Orthornavirae</taxon>
        <taxon>Pisuviricota</taxon>
        <taxon>Pisoniviricetes</taxon>
        <taxon>Nidovirales</taxon>
        <taxon>Cornidovirineae</taxon>
        <taxon>Coronaviridae</taxon>
    </lineage>
</organism>
<evidence type="ECO:0000256" key="10">
    <source>
        <dbReference type="RuleBase" id="RU363118"/>
    </source>
</evidence>
<keyword evidence="1 10" id="KW-0812">Transmembrane</keyword>
<evidence type="ECO:0000256" key="8">
    <source>
        <dbReference type="ARBA" id="ARBA00023180"/>
    </source>
</evidence>
<keyword evidence="5 10" id="KW-0261">Viral envelope protein</keyword>
<feature type="transmembrane region" description="Helical" evidence="10">
    <location>
        <begin position="80"/>
        <end position="101"/>
    </location>
</feature>
<dbReference type="Pfam" id="PF01635">
    <property type="entry name" value="CoV_M"/>
    <property type="match status" value="1"/>
</dbReference>